<accession>A0ABT3IEA8</accession>
<protein>
    <submittedName>
        <fullName evidence="3">DEAD/DEAH box helicase family protein</fullName>
    </submittedName>
</protein>
<dbReference type="Pfam" id="PF19778">
    <property type="entry name" value="RE_endonuc"/>
    <property type="match status" value="1"/>
</dbReference>
<comment type="caution">
    <text evidence="3">The sequence shown here is derived from an EMBL/GenBank/DDBJ whole genome shotgun (WGS) entry which is preliminary data.</text>
</comment>
<keyword evidence="3" id="KW-0547">Nucleotide-binding</keyword>
<keyword evidence="3" id="KW-0378">Hydrolase</keyword>
<dbReference type="InterPro" id="IPR027417">
    <property type="entry name" value="P-loop_NTPase"/>
</dbReference>
<dbReference type="EMBL" id="JAPDNS010000001">
    <property type="protein sequence ID" value="MCW3482280.1"/>
    <property type="molecule type" value="Genomic_DNA"/>
</dbReference>
<feature type="domain" description="Type III restriction enzyme C-terminal endonuclease" evidence="2">
    <location>
        <begin position="800"/>
        <end position="906"/>
    </location>
</feature>
<evidence type="ECO:0000259" key="1">
    <source>
        <dbReference type="Pfam" id="PF04851"/>
    </source>
</evidence>
<dbReference type="SUPFAM" id="SSF52540">
    <property type="entry name" value="P-loop containing nucleoside triphosphate hydrolases"/>
    <property type="match status" value="1"/>
</dbReference>
<dbReference type="InterPro" id="IPR050742">
    <property type="entry name" value="Helicase_Restrict-Modif_Enz"/>
</dbReference>
<dbReference type="PANTHER" id="PTHR47396:SF1">
    <property type="entry name" value="ATP-DEPENDENT HELICASE IRC3-RELATED"/>
    <property type="match status" value="1"/>
</dbReference>
<dbReference type="GO" id="GO:0004386">
    <property type="term" value="F:helicase activity"/>
    <property type="evidence" value="ECO:0007669"/>
    <property type="project" value="UniProtKB-KW"/>
</dbReference>
<keyword evidence="4" id="KW-1185">Reference proteome</keyword>
<dbReference type="InterPro" id="IPR006935">
    <property type="entry name" value="Helicase/UvrB_N"/>
</dbReference>
<feature type="domain" description="Helicase/UvrB N-terminal" evidence="1">
    <location>
        <begin position="105"/>
        <end position="265"/>
    </location>
</feature>
<dbReference type="RefSeq" id="WP_264726520.1">
    <property type="nucleotide sequence ID" value="NZ_JAPDNR010000001.1"/>
</dbReference>
<reference evidence="3 4" key="1">
    <citation type="submission" date="2022-10" db="EMBL/GenBank/DDBJ databases">
        <title>Chitinophaga nivalis PC15 sp. nov., isolated from Pyeongchang county, South Korea.</title>
        <authorList>
            <person name="Trinh H.N."/>
        </authorList>
    </citation>
    <scope>NUCLEOTIDE SEQUENCE [LARGE SCALE GENOMIC DNA]</scope>
    <source>
        <strain evidence="3 4">PC14</strain>
    </source>
</reference>
<keyword evidence="3" id="KW-0067">ATP-binding</keyword>
<evidence type="ECO:0000313" key="3">
    <source>
        <dbReference type="EMBL" id="MCW3482280.1"/>
    </source>
</evidence>
<proteinExistence type="predicted"/>
<dbReference type="Proteomes" id="UP001207742">
    <property type="component" value="Unassembled WGS sequence"/>
</dbReference>
<keyword evidence="3" id="KW-0347">Helicase</keyword>
<evidence type="ECO:0000313" key="4">
    <source>
        <dbReference type="Proteomes" id="UP001207742"/>
    </source>
</evidence>
<name>A0ABT3IEA8_9BACT</name>
<gene>
    <name evidence="3" type="ORF">OL497_00105</name>
</gene>
<evidence type="ECO:0000259" key="2">
    <source>
        <dbReference type="Pfam" id="PF19778"/>
    </source>
</evidence>
<organism evidence="3 4">
    <name type="scientific">Chitinophaga nivalis</name>
    <dbReference type="NCBI Taxonomy" id="2991709"/>
    <lineage>
        <taxon>Bacteria</taxon>
        <taxon>Pseudomonadati</taxon>
        <taxon>Bacteroidota</taxon>
        <taxon>Chitinophagia</taxon>
        <taxon>Chitinophagales</taxon>
        <taxon>Chitinophagaceae</taxon>
        <taxon>Chitinophaga</taxon>
    </lineage>
</organism>
<dbReference type="InterPro" id="IPR045572">
    <property type="entry name" value="RE_endonuc_C"/>
</dbReference>
<dbReference type="Gene3D" id="3.40.50.300">
    <property type="entry name" value="P-loop containing nucleotide triphosphate hydrolases"/>
    <property type="match status" value="2"/>
</dbReference>
<dbReference type="PANTHER" id="PTHR47396">
    <property type="entry name" value="TYPE I RESTRICTION ENZYME ECOKI R PROTEIN"/>
    <property type="match status" value="1"/>
</dbReference>
<dbReference type="Pfam" id="PF04851">
    <property type="entry name" value="ResIII"/>
    <property type="match status" value="1"/>
</dbReference>
<sequence>MKLQFEKEQRHQLEAIRSVVDLLEGQQLNRTDFEYAATPADSLLLTTTCVGNNLTVSEETLLSNLIRVQTTNQLREDELSAVLEKLWYNEEGDAKEVVADKTVVTDFPNYSLEMETGTGKTYVYLRTIYELNKVYGLKKFVIVVPSVAIREGVLNSLQATHEHFQEIYDNEPTTYRVYDAARLAELGDFSRSNTIQILVINIDAFTKDVNVINQVRETGIRPIEFIRQSRPVVIMDEPQNMETDIRKKAIAGLRPLFTLRYSATHKNPYNLVYKLDPVRAYDLGLVKQIEVDAVVAKNDQSGTYISLDAFKVAKEAVTAKITLLVQARNGVQKKQVTVKAGSDLFALSKGVAAYQDGFVVNELDAANGCITFSGGKQLYKGEATGGLTADILKEMIDATVENHFKKEKALRAKGIKVLSVFFIDKVANYRSYTAQGQIVKGKFALWFEESFTRWQQMPEYRDLFSCSAEAVHNGYFSQDKGKLKDSKEGKLTKADDEVFRLIMQEKEQLLDMSVPLRFIFSHSALREGWDNPNVFQICTLNETRSDIKKRQEIGRGLRLCVDQSGLRNSDREVNRLTVIANESYDSFSRSLQQEIETDCGVKFEGRIKNVRERVAVKLKNKWQEDAGLLALWEKIKYQATYTVNFSTPALIAACVKEIQAMPVIEKPVISRVKHTAQFIRDQKNNLVELGGVQESAGEKSMAGIPVTIPDIVGYIQSKTALTRHTATEIMLQSGRLGEIFNNPQLFMDTVTAIMRRVLEEMKVKGVRYERIAGQVYEMKLFEAGETEQYTTQLVAVNHPEKTLYNYITTNALSTAEKQFAMDCDNRDDILFYTRLPPGFRIKTPVGDYTPGWALIKREETGAPLLFFVTATVADRDAPGSQTKLKMSCAKQHFEAMDQVHYKVVKTVTALHQH</sequence>